<dbReference type="SUPFAM" id="SSF50249">
    <property type="entry name" value="Nucleic acid-binding proteins"/>
    <property type="match status" value="1"/>
</dbReference>
<dbReference type="Gramene" id="KVI00915">
    <property type="protein sequence ID" value="KVI00915"/>
    <property type="gene ID" value="Ccrd_020820"/>
</dbReference>
<comment type="caution">
    <text evidence="3">The sequence shown here is derived from an EMBL/GenBank/DDBJ whole genome shotgun (WGS) entry which is preliminary data.</text>
</comment>
<gene>
    <name evidence="3" type="ORF">Ccrd_020820</name>
</gene>
<dbReference type="EMBL" id="LEKV01003174">
    <property type="protein sequence ID" value="KVI00915.1"/>
    <property type="molecule type" value="Genomic_DNA"/>
</dbReference>
<keyword evidence="4" id="KW-1185">Reference proteome</keyword>
<dbReference type="InterPro" id="IPR012340">
    <property type="entry name" value="NA-bd_OB-fold"/>
</dbReference>
<protein>
    <submittedName>
        <fullName evidence="3">Nucleic acid-binding, OB-fold</fullName>
    </submittedName>
</protein>
<evidence type="ECO:0000256" key="1">
    <source>
        <dbReference type="SAM" id="MobiDB-lite"/>
    </source>
</evidence>
<dbReference type="Pfam" id="PF08646">
    <property type="entry name" value="Rep_fac-A_C"/>
    <property type="match status" value="1"/>
</dbReference>
<reference evidence="3 4" key="1">
    <citation type="journal article" date="2016" name="Sci. Rep.">
        <title>The genome sequence of the outbreeding globe artichoke constructed de novo incorporating a phase-aware low-pass sequencing strategy of F1 progeny.</title>
        <authorList>
            <person name="Scaglione D."/>
            <person name="Reyes-Chin-Wo S."/>
            <person name="Acquadro A."/>
            <person name="Froenicke L."/>
            <person name="Portis E."/>
            <person name="Beitel C."/>
            <person name="Tirone M."/>
            <person name="Mauro R."/>
            <person name="Lo Monaco A."/>
            <person name="Mauromicale G."/>
            <person name="Faccioli P."/>
            <person name="Cattivelli L."/>
            <person name="Rieseberg L."/>
            <person name="Michelmore R."/>
            <person name="Lanteri S."/>
        </authorList>
    </citation>
    <scope>NUCLEOTIDE SEQUENCE [LARGE SCALE GENOMIC DNA]</scope>
    <source>
        <strain evidence="3">2C</strain>
    </source>
</reference>
<evidence type="ECO:0000313" key="4">
    <source>
        <dbReference type="Proteomes" id="UP000243975"/>
    </source>
</evidence>
<organism evidence="3 4">
    <name type="scientific">Cynara cardunculus var. scolymus</name>
    <name type="common">Globe artichoke</name>
    <name type="synonym">Cynara scolymus</name>
    <dbReference type="NCBI Taxonomy" id="59895"/>
    <lineage>
        <taxon>Eukaryota</taxon>
        <taxon>Viridiplantae</taxon>
        <taxon>Streptophyta</taxon>
        <taxon>Embryophyta</taxon>
        <taxon>Tracheophyta</taxon>
        <taxon>Spermatophyta</taxon>
        <taxon>Magnoliopsida</taxon>
        <taxon>eudicotyledons</taxon>
        <taxon>Gunneridae</taxon>
        <taxon>Pentapetalae</taxon>
        <taxon>asterids</taxon>
        <taxon>campanulids</taxon>
        <taxon>Asterales</taxon>
        <taxon>Asteraceae</taxon>
        <taxon>Carduoideae</taxon>
        <taxon>Cardueae</taxon>
        <taxon>Carduinae</taxon>
        <taxon>Cynara</taxon>
    </lineage>
</organism>
<evidence type="ECO:0000313" key="3">
    <source>
        <dbReference type="EMBL" id="KVI00915.1"/>
    </source>
</evidence>
<feature type="compositionally biased region" description="Basic and acidic residues" evidence="1">
    <location>
        <begin position="292"/>
        <end position="301"/>
    </location>
</feature>
<feature type="region of interest" description="Disordered" evidence="1">
    <location>
        <begin position="292"/>
        <end position="312"/>
    </location>
</feature>
<dbReference type="AlphaFoldDB" id="A0A118K0K7"/>
<proteinExistence type="predicted"/>
<dbReference type="InterPro" id="IPR013955">
    <property type="entry name" value="Rep_factor-A_C"/>
</dbReference>
<name>A0A118K0K7_CYNCS</name>
<dbReference type="PANTHER" id="PTHR47165">
    <property type="entry name" value="OS03G0429900 PROTEIN"/>
    <property type="match status" value="1"/>
</dbReference>
<evidence type="ECO:0000259" key="2">
    <source>
        <dbReference type="Pfam" id="PF08646"/>
    </source>
</evidence>
<dbReference type="Proteomes" id="UP000243975">
    <property type="component" value="Unassembled WGS sequence"/>
</dbReference>
<dbReference type="Gene3D" id="2.40.50.140">
    <property type="entry name" value="Nucleic acid-binding proteins"/>
    <property type="match status" value="1"/>
</dbReference>
<sequence>MWESLTSKKGGELISLYMILIDEEENLIHASIWSSIVPKFKSLLHEAGLVHLRVDDDTILSDVIGCILVVGHIETVGVGWKKKRCGVYHRLDFDDTAVKMKAAAGPVILIATYSQLLQNGVHLIKNADEKKRRDENMLVERMMINDLLCATSDKDMKVPFTIVREIITSLVPSLGWFYKGCKACYKQLTTIYGGYFCGNCKAESEFPLVLYKIHIRIKDKTGETSCVLFNMVAERVFHTSAYKLLNKQPIGSGDVPAEGKTLSSKFESTSRKGEKPVAKDIEFTFVASTKYEKTSDDETHSPTKKKKRVVEDDEEDFGNETIAFMANKR</sequence>
<dbReference type="PANTHER" id="PTHR47165:SF4">
    <property type="entry name" value="OS03G0429900 PROTEIN"/>
    <property type="match status" value="1"/>
</dbReference>
<accession>A0A118K0K7</accession>
<feature type="domain" description="Replication factor A C-terminal" evidence="2">
    <location>
        <begin position="175"/>
        <end position="247"/>
    </location>
</feature>